<sequence length="186" mass="19767">MHIITPTAAFPDPAVAEAAEAIGLTARTEIQDETGTLYEQDFRDPEGATRLRYLHEPDLDIPVIAIEGPQADAVRAALGDAVAHVSGLAAAMAYDAGADEQVRMTLLRIIAAHSLQRLHPAMLRAAELAARDGSAFVRLGVVLLAHYARAPQVTDLVRGLVCDPDPDVRDFAAEVLRTLAETAGDA</sequence>
<accession>A0A285CRN9</accession>
<gene>
    <name evidence="1" type="ORF">SAMN05878503_105159</name>
</gene>
<proteinExistence type="predicted"/>
<evidence type="ECO:0000313" key="1">
    <source>
        <dbReference type="EMBL" id="SNX70250.1"/>
    </source>
</evidence>
<dbReference type="InterPro" id="IPR016024">
    <property type="entry name" value="ARM-type_fold"/>
</dbReference>
<organism evidence="1 2">
    <name type="scientific">Cereibacter ovatus</name>
    <dbReference type="NCBI Taxonomy" id="439529"/>
    <lineage>
        <taxon>Bacteria</taxon>
        <taxon>Pseudomonadati</taxon>
        <taxon>Pseudomonadota</taxon>
        <taxon>Alphaproteobacteria</taxon>
        <taxon>Rhodobacterales</taxon>
        <taxon>Paracoccaceae</taxon>
        <taxon>Cereibacter</taxon>
    </lineage>
</organism>
<name>A0A285CRN9_9RHOB</name>
<dbReference type="InterPro" id="IPR021133">
    <property type="entry name" value="HEAT_type_2"/>
</dbReference>
<dbReference type="PROSITE" id="PS50077">
    <property type="entry name" value="HEAT_REPEAT"/>
    <property type="match status" value="1"/>
</dbReference>
<dbReference type="Gene3D" id="1.25.10.10">
    <property type="entry name" value="Leucine-rich Repeat Variant"/>
    <property type="match status" value="1"/>
</dbReference>
<dbReference type="EMBL" id="OAOQ01000005">
    <property type="protein sequence ID" value="SNX70250.1"/>
    <property type="molecule type" value="Genomic_DNA"/>
</dbReference>
<dbReference type="Proteomes" id="UP000219467">
    <property type="component" value="Unassembled WGS sequence"/>
</dbReference>
<keyword evidence="2" id="KW-1185">Reference proteome</keyword>
<dbReference type="RefSeq" id="WP_097030242.1">
    <property type="nucleotide sequence ID" value="NZ_OAOQ01000005.1"/>
</dbReference>
<dbReference type="InterPro" id="IPR011989">
    <property type="entry name" value="ARM-like"/>
</dbReference>
<evidence type="ECO:0000313" key="2">
    <source>
        <dbReference type="Proteomes" id="UP000219467"/>
    </source>
</evidence>
<reference evidence="2" key="1">
    <citation type="submission" date="2017-08" db="EMBL/GenBank/DDBJ databases">
        <authorList>
            <person name="Varghese N."/>
            <person name="Submissions S."/>
        </authorList>
    </citation>
    <scope>NUCLEOTIDE SEQUENCE [LARGE SCALE GENOMIC DNA]</scope>
    <source>
        <strain evidence="2">JA234</strain>
    </source>
</reference>
<evidence type="ECO:0008006" key="3">
    <source>
        <dbReference type="Google" id="ProtNLM"/>
    </source>
</evidence>
<protein>
    <recommendedName>
        <fullName evidence="3">HEAT repeat domain-containing protein</fullName>
    </recommendedName>
</protein>
<dbReference type="AlphaFoldDB" id="A0A285CRN9"/>
<dbReference type="SUPFAM" id="SSF48371">
    <property type="entry name" value="ARM repeat"/>
    <property type="match status" value="1"/>
</dbReference>